<dbReference type="OrthoDB" id="4961075at2"/>
<protein>
    <submittedName>
        <fullName evidence="3">ABC transporter substrate-binding protein</fullName>
    </submittedName>
</protein>
<dbReference type="AlphaFoldDB" id="A0A328HHU6"/>
<feature type="compositionally biased region" description="Low complexity" evidence="1">
    <location>
        <begin position="270"/>
        <end position="289"/>
    </location>
</feature>
<sequence>MSHPIDVGSVLGGRYKVTATVLSSHDQDLVLDGVDQVLNRSVSILVAGPYNADQVAQSAREVATGERPGNVQILDLGVSDATTYLITNHTSAADLLDLVVASNPPYVEPFFTDTLGSEIFGQARSHEPETYDEDDEVEAGYINYSEGQSGPGGQYPATAPAPAGGRSTHGAAAPQGRGQQAPAQAPAAPVRKAPVVPPLPIARPVAGPAAGAAGAAAAGAAGSRGNRQGVPETTAPQPVQPDRGYEQDAGRESVQHDNVEQALLHRDNNRSGSAPRGAAGAGAAAAGSAGASGDGRGSSKVSLWSENDYDYAPEDGYDDEGGDAHEPDRRAGNFPPVARTGTAPAADYYDDEDDEPQKEPRSMRWLVGGLLAAVLIVGLIFAVTNLGSLFKSAPQSEATPGATAPPSAATQPSTGTPAQSTAPAAGPPAIEGITRQGNFDFASTYDGDLGKASDGNAASYWSDMEFATEDWGGLAPEGVPLVVKLKTPSKVSSITLNQLGASGGNITVFTNDRPSLDGAKQVGTNSFTSPDLTMPLAEPVTAQYVIVSIKNLPKLAAPKTRFGYGLRLAEIKVQ</sequence>
<proteinExistence type="predicted"/>
<feature type="region of interest" description="Disordered" evidence="1">
    <location>
        <begin position="218"/>
        <end position="255"/>
    </location>
</feature>
<feature type="region of interest" description="Disordered" evidence="1">
    <location>
        <begin position="143"/>
        <end position="191"/>
    </location>
</feature>
<keyword evidence="2" id="KW-0812">Transmembrane</keyword>
<dbReference type="EMBL" id="QLNP01000063">
    <property type="protein sequence ID" value="RAM38176.1"/>
    <property type="molecule type" value="Genomic_DNA"/>
</dbReference>
<organism evidence="3 4">
    <name type="scientific">Arthrobacter globiformis</name>
    <dbReference type="NCBI Taxonomy" id="1665"/>
    <lineage>
        <taxon>Bacteria</taxon>
        <taxon>Bacillati</taxon>
        <taxon>Actinomycetota</taxon>
        <taxon>Actinomycetes</taxon>
        <taxon>Micrococcales</taxon>
        <taxon>Micrococcaceae</taxon>
        <taxon>Arthrobacter</taxon>
    </lineage>
</organism>
<keyword evidence="2" id="KW-0472">Membrane</keyword>
<feature type="compositionally biased region" description="Basic and acidic residues" evidence="1">
    <location>
        <begin position="322"/>
        <end position="331"/>
    </location>
</feature>
<reference evidence="3 4" key="1">
    <citation type="submission" date="2018-04" db="EMBL/GenBank/DDBJ databases">
        <title>Bacteria isolated from cave deposits of Manipur.</title>
        <authorList>
            <person name="Sahoo D."/>
            <person name="Sarangthem I."/>
            <person name="Nandeibam J."/>
        </authorList>
    </citation>
    <scope>NUCLEOTIDE SEQUENCE [LARGE SCALE GENOMIC DNA]</scope>
    <source>
        <strain evidence="4">mrc11</strain>
    </source>
</reference>
<evidence type="ECO:0000256" key="1">
    <source>
        <dbReference type="SAM" id="MobiDB-lite"/>
    </source>
</evidence>
<accession>A0A328HHU6</accession>
<gene>
    <name evidence="3" type="ORF">DBZ45_06710</name>
</gene>
<feature type="region of interest" description="Disordered" evidence="1">
    <location>
        <begin position="268"/>
        <end position="360"/>
    </location>
</feature>
<comment type="caution">
    <text evidence="3">The sequence shown here is derived from an EMBL/GenBank/DDBJ whole genome shotgun (WGS) entry which is preliminary data.</text>
</comment>
<evidence type="ECO:0000313" key="4">
    <source>
        <dbReference type="Proteomes" id="UP000249166"/>
    </source>
</evidence>
<dbReference type="Gene3D" id="2.60.120.260">
    <property type="entry name" value="Galactose-binding domain-like"/>
    <property type="match status" value="1"/>
</dbReference>
<name>A0A328HHU6_ARTGO</name>
<feature type="compositionally biased region" description="Basic and acidic residues" evidence="1">
    <location>
        <begin position="243"/>
        <end position="255"/>
    </location>
</feature>
<dbReference type="Proteomes" id="UP000249166">
    <property type="component" value="Unassembled WGS sequence"/>
</dbReference>
<keyword evidence="2" id="KW-1133">Transmembrane helix</keyword>
<feature type="region of interest" description="Disordered" evidence="1">
    <location>
        <begin position="394"/>
        <end position="433"/>
    </location>
</feature>
<dbReference type="RefSeq" id="WP_111903147.1">
    <property type="nucleotide sequence ID" value="NZ_QLNP01000063.1"/>
</dbReference>
<evidence type="ECO:0000313" key="3">
    <source>
        <dbReference type="EMBL" id="RAM38176.1"/>
    </source>
</evidence>
<feature type="compositionally biased region" description="Low complexity" evidence="1">
    <location>
        <begin position="398"/>
        <end position="429"/>
    </location>
</feature>
<feature type="compositionally biased region" description="Acidic residues" evidence="1">
    <location>
        <begin position="307"/>
        <end position="321"/>
    </location>
</feature>
<feature type="compositionally biased region" description="Low complexity" evidence="1">
    <location>
        <begin position="170"/>
        <end position="191"/>
    </location>
</feature>
<feature type="transmembrane region" description="Helical" evidence="2">
    <location>
        <begin position="365"/>
        <end position="386"/>
    </location>
</feature>
<evidence type="ECO:0000256" key="2">
    <source>
        <dbReference type="SAM" id="Phobius"/>
    </source>
</evidence>